<dbReference type="EMBL" id="CM020618">
    <property type="protein sequence ID" value="KAK1860384.1"/>
    <property type="molecule type" value="Genomic_DNA"/>
</dbReference>
<accession>A0ACC3BQZ8</accession>
<gene>
    <name evidence="1" type="ORF">I4F81_002973</name>
</gene>
<organism evidence="1 2">
    <name type="scientific">Pyropia yezoensis</name>
    <name type="common">Susabi-nori</name>
    <name type="synonym">Porphyra yezoensis</name>
    <dbReference type="NCBI Taxonomy" id="2788"/>
    <lineage>
        <taxon>Eukaryota</taxon>
        <taxon>Rhodophyta</taxon>
        <taxon>Bangiophyceae</taxon>
        <taxon>Bangiales</taxon>
        <taxon>Bangiaceae</taxon>
        <taxon>Pyropia</taxon>
    </lineage>
</organism>
<dbReference type="Proteomes" id="UP000798662">
    <property type="component" value="Chromosome 1"/>
</dbReference>
<sequence>MRQRPSGDCHFGPRHDVTNGGSGGWVVVSGVDRSESCRCCGTCSSVAAHSRLCAGTCGRHDTTAALLGLSDGGRRTPPVAVTGGVLVEGAVAAVTTGTPAHWAEGPPQGPPWPRPLEAEDVVVEMVEGAVGRRRERSAINPVNAVNGWALAPLDGAVLLRRGTTLPSSALATLPTGRPRGLLASAAGAAVGVVGDAASDATNVGGGRATGTAGEAAWGRVALKWASLADLGLSVICGERERHFHSRHVLTSVQVDEVGAWLVEAVPLAALQRVSAALMHEADVVAADALASGVLPAAPGRRPSRLQAALDQRIMMVAEATGKRAMAEAEADAGGPPSAAAVPLADSRRGGPVDWEAAVRLATMRTRPADRRGVGAGEGGHGDSSGDGRRLSAQPRRPLAELLVERVTLQETLSRFEAQLESYDGADGEDLAEMLRPAMRELAEQLRLLNAQVVAAGEDATSGREGCVAVDKDGSKASVSGEGSSRASSSSRDGRPRCTSSSGAPNTRQDDDGDVSTDGRNRGGDAASMGSGGSDGSGGLVVVVGTSASNSGGMGTFEGDIDAFFTDDSGSDSDRDYSLATSIHDGSVGRACDVPSAPPPLSYDTSSSDDGGGRRSVPPPRRRRTSAGRGVSAGGGGGGNGGGEPPPMSPLTPEGALYSDFETAPSAALSLLDDADAGVSSDLEIRTEEVRRNRRRRIAASLDQKREEG</sequence>
<evidence type="ECO:0000313" key="2">
    <source>
        <dbReference type="Proteomes" id="UP000798662"/>
    </source>
</evidence>
<name>A0ACC3BQZ8_PYRYE</name>
<proteinExistence type="predicted"/>
<protein>
    <submittedName>
        <fullName evidence="1">Uncharacterized protein</fullName>
    </submittedName>
</protein>
<keyword evidence="2" id="KW-1185">Reference proteome</keyword>
<reference evidence="1" key="1">
    <citation type="submission" date="2019-11" db="EMBL/GenBank/DDBJ databases">
        <title>Nori genome reveals adaptations in red seaweeds to the harsh intertidal environment.</title>
        <authorList>
            <person name="Wang D."/>
            <person name="Mao Y."/>
        </authorList>
    </citation>
    <scope>NUCLEOTIDE SEQUENCE</scope>
    <source>
        <tissue evidence="1">Gametophyte</tissue>
    </source>
</reference>
<evidence type="ECO:0000313" key="1">
    <source>
        <dbReference type="EMBL" id="KAK1860384.1"/>
    </source>
</evidence>
<comment type="caution">
    <text evidence="1">The sequence shown here is derived from an EMBL/GenBank/DDBJ whole genome shotgun (WGS) entry which is preliminary data.</text>
</comment>